<sequence precursor="true">MNHPLLSRTAVPLALAALLAAAGCGGDGPKLAPVSGFVKVDDQPYPNAVVSFQPVGTKENPSPGRGSSAVTDSNGHYTLYVDTGERGAVVGKHKVRIQTKRDDPAAFYDPTVGSDDRGAAPVPKKGGKVDPIPAEWYSDKGGKDYDVPAGGTEQANFDITSIHAAQKK</sequence>
<dbReference type="KEGG" id="uli:ETAA1_47440"/>
<dbReference type="OrthoDB" id="286727at2"/>
<evidence type="ECO:0008006" key="5">
    <source>
        <dbReference type="Google" id="ProtNLM"/>
    </source>
</evidence>
<reference evidence="3 4" key="1">
    <citation type="submission" date="2019-02" db="EMBL/GenBank/DDBJ databases">
        <title>Deep-cultivation of Planctomycetes and their phenomic and genomic characterization uncovers novel biology.</title>
        <authorList>
            <person name="Wiegand S."/>
            <person name="Jogler M."/>
            <person name="Boedeker C."/>
            <person name="Pinto D."/>
            <person name="Vollmers J."/>
            <person name="Rivas-Marin E."/>
            <person name="Kohn T."/>
            <person name="Peeters S.H."/>
            <person name="Heuer A."/>
            <person name="Rast P."/>
            <person name="Oberbeckmann S."/>
            <person name="Bunk B."/>
            <person name="Jeske O."/>
            <person name="Meyerdierks A."/>
            <person name="Storesund J.E."/>
            <person name="Kallscheuer N."/>
            <person name="Luecker S."/>
            <person name="Lage O.M."/>
            <person name="Pohl T."/>
            <person name="Merkel B.J."/>
            <person name="Hornburger P."/>
            <person name="Mueller R.-W."/>
            <person name="Bruemmer F."/>
            <person name="Labrenz M."/>
            <person name="Spormann A.M."/>
            <person name="Op den Camp H."/>
            <person name="Overmann J."/>
            <person name="Amann R."/>
            <person name="Jetten M.S.M."/>
            <person name="Mascher T."/>
            <person name="Medema M.H."/>
            <person name="Devos D.P."/>
            <person name="Kaster A.-K."/>
            <person name="Ovreas L."/>
            <person name="Rohde M."/>
            <person name="Galperin M.Y."/>
            <person name="Jogler C."/>
        </authorList>
    </citation>
    <scope>NUCLEOTIDE SEQUENCE [LARGE SCALE GENOMIC DNA]</scope>
    <source>
        <strain evidence="3 4">ETA_A1</strain>
    </source>
</reference>
<evidence type="ECO:0000313" key="4">
    <source>
        <dbReference type="Proteomes" id="UP000319576"/>
    </source>
</evidence>
<feature type="signal peptide" evidence="2">
    <location>
        <begin position="1"/>
        <end position="22"/>
    </location>
</feature>
<organism evidence="3 4">
    <name type="scientific">Urbifossiella limnaea</name>
    <dbReference type="NCBI Taxonomy" id="2528023"/>
    <lineage>
        <taxon>Bacteria</taxon>
        <taxon>Pseudomonadati</taxon>
        <taxon>Planctomycetota</taxon>
        <taxon>Planctomycetia</taxon>
        <taxon>Gemmatales</taxon>
        <taxon>Gemmataceae</taxon>
        <taxon>Urbifossiella</taxon>
    </lineage>
</organism>
<name>A0A517XZ69_9BACT</name>
<feature type="region of interest" description="Disordered" evidence="1">
    <location>
        <begin position="101"/>
        <end position="154"/>
    </location>
</feature>
<dbReference type="RefSeq" id="WP_145242755.1">
    <property type="nucleotide sequence ID" value="NZ_CP036273.1"/>
</dbReference>
<evidence type="ECO:0000256" key="2">
    <source>
        <dbReference type="SAM" id="SignalP"/>
    </source>
</evidence>
<dbReference type="EMBL" id="CP036273">
    <property type="protein sequence ID" value="QDU22758.1"/>
    <property type="molecule type" value="Genomic_DNA"/>
</dbReference>
<keyword evidence="2" id="KW-0732">Signal</keyword>
<proteinExistence type="predicted"/>
<dbReference type="Proteomes" id="UP000319576">
    <property type="component" value="Chromosome"/>
</dbReference>
<dbReference type="AlphaFoldDB" id="A0A517XZ69"/>
<feature type="compositionally biased region" description="Basic and acidic residues" evidence="1">
    <location>
        <begin position="137"/>
        <end position="146"/>
    </location>
</feature>
<accession>A0A517XZ69</accession>
<feature type="region of interest" description="Disordered" evidence="1">
    <location>
        <begin position="52"/>
        <end position="75"/>
    </location>
</feature>
<protein>
    <recommendedName>
        <fullName evidence="5">Carboxypeptidase regulatory-like domain-containing protein</fullName>
    </recommendedName>
</protein>
<keyword evidence="4" id="KW-1185">Reference proteome</keyword>
<feature type="chain" id="PRO_5021705204" description="Carboxypeptidase regulatory-like domain-containing protein" evidence="2">
    <location>
        <begin position="23"/>
        <end position="168"/>
    </location>
</feature>
<evidence type="ECO:0000313" key="3">
    <source>
        <dbReference type="EMBL" id="QDU22758.1"/>
    </source>
</evidence>
<evidence type="ECO:0000256" key="1">
    <source>
        <dbReference type="SAM" id="MobiDB-lite"/>
    </source>
</evidence>
<gene>
    <name evidence="3" type="ORF">ETAA1_47440</name>
</gene>